<dbReference type="CDD" id="cd06225">
    <property type="entry name" value="HAMP"/>
    <property type="match status" value="1"/>
</dbReference>
<keyword evidence="5" id="KW-0472">Membrane</keyword>
<dbReference type="STRING" id="633697.EubceDRAFT1_1259"/>
<dbReference type="SMART" id="SM00283">
    <property type="entry name" value="MA"/>
    <property type="match status" value="1"/>
</dbReference>
<evidence type="ECO:0000256" key="4">
    <source>
        <dbReference type="SAM" id="Coils"/>
    </source>
</evidence>
<dbReference type="InterPro" id="IPR051310">
    <property type="entry name" value="MCP_chemotaxis"/>
</dbReference>
<feature type="coiled-coil region" evidence="4">
    <location>
        <begin position="258"/>
        <end position="285"/>
    </location>
</feature>
<dbReference type="AlphaFoldDB" id="I5ATF2"/>
<dbReference type="Gene3D" id="6.10.340.10">
    <property type="match status" value="1"/>
</dbReference>
<reference evidence="8 9" key="1">
    <citation type="submission" date="2010-08" db="EMBL/GenBank/DDBJ databases">
        <authorList>
            <consortium name="US DOE Joint Genome Institute (JGI-PGF)"/>
            <person name="Lucas S."/>
            <person name="Copeland A."/>
            <person name="Lapidus A."/>
            <person name="Cheng J.-F."/>
            <person name="Bruce D."/>
            <person name="Goodwin L."/>
            <person name="Pitluck S."/>
            <person name="Land M.L."/>
            <person name="Hauser L."/>
            <person name="Chang Y.-J."/>
            <person name="Anderson I.J."/>
            <person name="Johnson E."/>
            <person name="Mulhopadhyay B."/>
            <person name="Kyrpides N."/>
            <person name="Woyke T.J."/>
        </authorList>
    </citation>
    <scope>NUCLEOTIDE SEQUENCE [LARGE SCALE GENOMIC DNA]</scope>
    <source>
        <strain evidence="8 9">6</strain>
    </source>
</reference>
<dbReference type="eggNOG" id="COG0840">
    <property type="taxonomic scope" value="Bacteria"/>
</dbReference>
<keyword evidence="3" id="KW-0807">Transducer</keyword>
<keyword evidence="5" id="KW-0812">Transmembrane</keyword>
<name>I5ATF2_EUBC6</name>
<dbReference type="GO" id="GO:0007165">
    <property type="term" value="P:signal transduction"/>
    <property type="evidence" value="ECO:0007669"/>
    <property type="project" value="UniProtKB-KW"/>
</dbReference>
<feature type="transmembrane region" description="Helical" evidence="5">
    <location>
        <begin position="12"/>
        <end position="32"/>
    </location>
</feature>
<organism evidence="8 9">
    <name type="scientific">Eubacterium cellulosolvens (strain ATCC 43171 / JCM 9499 / 6)</name>
    <name type="common">Cillobacterium cellulosolvens</name>
    <dbReference type="NCBI Taxonomy" id="633697"/>
    <lineage>
        <taxon>Bacteria</taxon>
        <taxon>Bacillati</taxon>
        <taxon>Bacillota</taxon>
        <taxon>Clostridia</taxon>
        <taxon>Eubacteriales</taxon>
        <taxon>Eubacteriaceae</taxon>
        <taxon>Eubacterium</taxon>
    </lineage>
</organism>
<dbReference type="Pfam" id="PF00015">
    <property type="entry name" value="MCPsignal"/>
    <property type="match status" value="1"/>
</dbReference>
<dbReference type="PROSITE" id="PS50111">
    <property type="entry name" value="CHEMOTAXIS_TRANSDUC_2"/>
    <property type="match status" value="1"/>
</dbReference>
<evidence type="ECO:0000256" key="1">
    <source>
        <dbReference type="ARBA" id="ARBA00022500"/>
    </source>
</evidence>
<dbReference type="PROSITE" id="PS50885">
    <property type="entry name" value="HAMP"/>
    <property type="match status" value="1"/>
</dbReference>
<keyword evidence="4" id="KW-0175">Coiled coil</keyword>
<evidence type="ECO:0000256" key="3">
    <source>
        <dbReference type="PROSITE-ProRule" id="PRU00284"/>
    </source>
</evidence>
<protein>
    <submittedName>
        <fullName evidence="8">Methyl-accepting chemotaxis protein</fullName>
    </submittedName>
</protein>
<evidence type="ECO:0000259" key="7">
    <source>
        <dbReference type="PROSITE" id="PS50885"/>
    </source>
</evidence>
<comment type="similarity">
    <text evidence="2">Belongs to the methyl-accepting chemotaxis (MCP) protein family.</text>
</comment>
<feature type="domain" description="HAMP" evidence="7">
    <location>
        <begin position="95"/>
        <end position="149"/>
    </location>
</feature>
<dbReference type="Gene3D" id="1.10.287.950">
    <property type="entry name" value="Methyl-accepting chemotaxis protein"/>
    <property type="match status" value="1"/>
</dbReference>
<dbReference type="GO" id="GO:0006935">
    <property type="term" value="P:chemotaxis"/>
    <property type="evidence" value="ECO:0007669"/>
    <property type="project" value="UniProtKB-KW"/>
</dbReference>
<proteinExistence type="inferred from homology"/>
<dbReference type="SMART" id="SM00304">
    <property type="entry name" value="HAMP"/>
    <property type="match status" value="1"/>
</dbReference>
<dbReference type="EMBL" id="CM001487">
    <property type="protein sequence ID" value="EIM57075.1"/>
    <property type="molecule type" value="Genomic_DNA"/>
</dbReference>
<feature type="domain" description="Methyl-accepting transducer" evidence="6">
    <location>
        <begin position="201"/>
        <end position="430"/>
    </location>
</feature>
<dbReference type="InterPro" id="IPR003660">
    <property type="entry name" value="HAMP_dom"/>
</dbReference>
<dbReference type="SUPFAM" id="SSF58104">
    <property type="entry name" value="Methyl-accepting chemotaxis protein (MCP) signaling domain"/>
    <property type="match status" value="1"/>
</dbReference>
<dbReference type="PANTHER" id="PTHR43531">
    <property type="entry name" value="PROTEIN ICFG"/>
    <property type="match status" value="1"/>
</dbReference>
<keyword evidence="1" id="KW-0145">Chemotaxis</keyword>
<evidence type="ECO:0000313" key="9">
    <source>
        <dbReference type="Proteomes" id="UP000005753"/>
    </source>
</evidence>
<evidence type="ECO:0000313" key="8">
    <source>
        <dbReference type="EMBL" id="EIM57075.1"/>
    </source>
</evidence>
<keyword evidence="5" id="KW-1133">Transmembrane helix</keyword>
<dbReference type="InterPro" id="IPR004089">
    <property type="entry name" value="MCPsignal_dom"/>
</dbReference>
<gene>
    <name evidence="8" type="ORF">EubceDRAFT1_1259</name>
</gene>
<evidence type="ECO:0000259" key="6">
    <source>
        <dbReference type="PROSITE" id="PS50111"/>
    </source>
</evidence>
<dbReference type="GO" id="GO:0004888">
    <property type="term" value="F:transmembrane signaling receptor activity"/>
    <property type="evidence" value="ECO:0007669"/>
    <property type="project" value="TreeGrafter"/>
</dbReference>
<sequence>MKNLSLRKKFVGVALMMTITVIVIMSLAYYSFRRMQSAGYGYGKTFLADGKIEQADLDAMLASLTKVHNNVVLGMAIVFPIVLLMSVIIFFMLARYINNGIRELTAAIDVMKNGEFDYHLDADYFGTDEIGQAVEGYRQMQDQTSIVISDVVHVLTEMSNGKFNTSVSHSNAFVGQYSQIVQAFNTINSNLKDIFTNMNQVANQVQTGSAQIASGALTLSQGSTEQAATIQELTGTITTLATQIHENAKSASEVEKVSGQMEDQISEQNREMKRMLEAMKVIREKSNQIENIIKAIDDIAFQTNILALNAAVEAARAGVAGKGFSVVADEVRNLAGKSAEAAAETSTLIESTIQAVKNGSEIVTGSAKSLAAVVDSAQNSKRLIGEIATEMQHESESMKEVTDGLQQISEVVQQNSSTAESSSNSSQKLDEHAKILREMVGKISV</sequence>
<reference evidence="8 9" key="2">
    <citation type="submission" date="2012-02" db="EMBL/GenBank/DDBJ databases">
        <title>Improved High-Quality Draft sequence of Eubacterium cellulosolvens 6.</title>
        <authorList>
            <consortium name="US DOE Joint Genome Institute"/>
            <person name="Lucas S."/>
            <person name="Han J."/>
            <person name="Lapidus A."/>
            <person name="Cheng J.-F."/>
            <person name="Goodwin L."/>
            <person name="Pitluck S."/>
            <person name="Peters L."/>
            <person name="Mikhailova N."/>
            <person name="Gu W."/>
            <person name="Detter J.C."/>
            <person name="Han C."/>
            <person name="Tapia R."/>
            <person name="Land M."/>
            <person name="Hauser L."/>
            <person name="Kyrpides N."/>
            <person name="Ivanova N."/>
            <person name="Pagani I."/>
            <person name="Johnson E."/>
            <person name="Mukhopadhyay B."/>
            <person name="Anderson I."/>
            <person name="Woyke T."/>
        </authorList>
    </citation>
    <scope>NUCLEOTIDE SEQUENCE [LARGE SCALE GENOMIC DNA]</scope>
    <source>
        <strain evidence="8 9">6</strain>
    </source>
</reference>
<dbReference type="PANTHER" id="PTHR43531:SF11">
    <property type="entry name" value="METHYL-ACCEPTING CHEMOTAXIS PROTEIN 3"/>
    <property type="match status" value="1"/>
</dbReference>
<feature type="transmembrane region" description="Helical" evidence="5">
    <location>
        <begin position="71"/>
        <end position="94"/>
    </location>
</feature>
<evidence type="ECO:0000256" key="2">
    <source>
        <dbReference type="ARBA" id="ARBA00029447"/>
    </source>
</evidence>
<accession>I5ATF2</accession>
<dbReference type="Proteomes" id="UP000005753">
    <property type="component" value="Chromosome"/>
</dbReference>
<keyword evidence="9" id="KW-1185">Reference proteome</keyword>
<evidence type="ECO:0000256" key="5">
    <source>
        <dbReference type="SAM" id="Phobius"/>
    </source>
</evidence>
<dbReference type="HOGENOM" id="CLU_000445_107_18_9"/>
<dbReference type="GO" id="GO:0005886">
    <property type="term" value="C:plasma membrane"/>
    <property type="evidence" value="ECO:0007669"/>
    <property type="project" value="TreeGrafter"/>
</dbReference>
<dbReference type="Pfam" id="PF00672">
    <property type="entry name" value="HAMP"/>
    <property type="match status" value="1"/>
</dbReference>